<feature type="chain" id="PRO_5004834144" description="FAD-binding PCMH-type domain-containing protein" evidence="3">
    <location>
        <begin position="21"/>
        <end position="576"/>
    </location>
</feature>
<dbReference type="RefSeq" id="XP_007834724.1">
    <property type="nucleotide sequence ID" value="XM_007836533.1"/>
</dbReference>
<sequence length="576" mass="61943">MKFHVVSSLYAVTFVSSATAAPWQSTGNLTCRSMPGDVAWPNENDWQTLNATIGGQLIRGEPLGEPCYGTHIDATACSDIQSRWGYAEEYYNDAINIMSPYWLNDSCNPFLTADGGVCTLGNLASYAINVTDADSVVAGIKFAQERNIRLSIKNTGHDYIGRSSGAGSLALWTHNLKSISFLNYSSEAYTGPAAVIGAGVQFSEAYAAAAEQGLRVTGGYCPSVGLAGGYVQNGGHGLLGSSYGLGADNVLAYEVVTTDGRHLTTSPTENADLHWALSGGGSGNYAVVLSVTIKAHIDGPVAGAALVFGNADPEAFWAAVAAWQKHLLVLDRIHGLSTSATLTSQSFSLNVATLPGGTEDDIRAAMDPFYQELQDLNVTVISNSTTVNPTYFEHFNAYTSYAPDATPPNNVLGGRLVSRSTVQDHTPELVDIFRSILGDTTVPFQAINFNAGNVTHAVSGNAPGSNAVLPAWRDSLYTTNFGILFAQNASRTDLSFYQAKVNTWQDLFKPLTQGAYVNEATFDNPDWKIDYFGENYDELLRIKQKYDPEFSLWQHTAVGADVYWKPSDGGRLCRVQ</sequence>
<dbReference type="Pfam" id="PF01565">
    <property type="entry name" value="FAD_binding_4"/>
    <property type="match status" value="1"/>
</dbReference>
<dbReference type="InterPro" id="IPR012951">
    <property type="entry name" value="BBE"/>
</dbReference>
<feature type="signal peptide" evidence="3">
    <location>
        <begin position="1"/>
        <end position="20"/>
    </location>
</feature>
<organism evidence="5 6">
    <name type="scientific">Pestalotiopsis fici (strain W106-1 / CGMCC3.15140)</name>
    <dbReference type="NCBI Taxonomy" id="1229662"/>
    <lineage>
        <taxon>Eukaryota</taxon>
        <taxon>Fungi</taxon>
        <taxon>Dikarya</taxon>
        <taxon>Ascomycota</taxon>
        <taxon>Pezizomycotina</taxon>
        <taxon>Sordariomycetes</taxon>
        <taxon>Xylariomycetidae</taxon>
        <taxon>Amphisphaeriales</taxon>
        <taxon>Sporocadaceae</taxon>
        <taxon>Pestalotiopsis</taxon>
    </lineage>
</organism>
<dbReference type="Gene3D" id="3.30.465.10">
    <property type="match status" value="1"/>
</dbReference>
<evidence type="ECO:0000256" key="2">
    <source>
        <dbReference type="ARBA" id="ARBA00023002"/>
    </source>
</evidence>
<reference evidence="6" key="1">
    <citation type="journal article" date="2015" name="BMC Genomics">
        <title>Genomic and transcriptomic analysis of the endophytic fungus Pestalotiopsis fici reveals its lifestyle and high potential for synthesis of natural products.</title>
        <authorList>
            <person name="Wang X."/>
            <person name="Zhang X."/>
            <person name="Liu L."/>
            <person name="Xiang M."/>
            <person name="Wang W."/>
            <person name="Sun X."/>
            <person name="Che Y."/>
            <person name="Guo L."/>
            <person name="Liu G."/>
            <person name="Guo L."/>
            <person name="Wang C."/>
            <person name="Yin W.B."/>
            <person name="Stadler M."/>
            <person name="Zhang X."/>
            <person name="Liu X."/>
        </authorList>
    </citation>
    <scope>NUCLEOTIDE SEQUENCE [LARGE SCALE GENOMIC DNA]</scope>
    <source>
        <strain evidence="6">W106-1 / CGMCC3.15140</strain>
    </source>
</reference>
<evidence type="ECO:0000256" key="1">
    <source>
        <dbReference type="ARBA" id="ARBA00005466"/>
    </source>
</evidence>
<proteinExistence type="inferred from homology"/>
<dbReference type="KEGG" id="pfy:PFICI_07952"/>
<dbReference type="SUPFAM" id="SSF56176">
    <property type="entry name" value="FAD-binding/transporter-associated domain-like"/>
    <property type="match status" value="1"/>
</dbReference>
<protein>
    <recommendedName>
        <fullName evidence="4">FAD-binding PCMH-type domain-containing protein</fullName>
    </recommendedName>
</protein>
<dbReference type="GO" id="GO:0016491">
    <property type="term" value="F:oxidoreductase activity"/>
    <property type="evidence" value="ECO:0007669"/>
    <property type="project" value="UniProtKB-KW"/>
</dbReference>
<dbReference type="HOGENOM" id="CLU_018354_4_2_1"/>
<dbReference type="AlphaFoldDB" id="W3X2Q4"/>
<dbReference type="GO" id="GO:0071949">
    <property type="term" value="F:FAD binding"/>
    <property type="evidence" value="ECO:0007669"/>
    <property type="project" value="InterPro"/>
</dbReference>
<dbReference type="Gene3D" id="3.40.462.20">
    <property type="match status" value="1"/>
</dbReference>
<dbReference type="GeneID" id="19272965"/>
<dbReference type="Pfam" id="PF08031">
    <property type="entry name" value="BBE"/>
    <property type="match status" value="1"/>
</dbReference>
<dbReference type="PANTHER" id="PTHR13878">
    <property type="entry name" value="GULONOLACTONE OXIDASE"/>
    <property type="match status" value="1"/>
</dbReference>
<dbReference type="InterPro" id="IPR036318">
    <property type="entry name" value="FAD-bd_PCMH-like_sf"/>
</dbReference>
<dbReference type="InParanoid" id="W3X2Q4"/>
<dbReference type="InterPro" id="IPR050432">
    <property type="entry name" value="FAD-linked_Oxidoreductases_BP"/>
</dbReference>
<evidence type="ECO:0000313" key="5">
    <source>
        <dbReference type="EMBL" id="ETS80423.1"/>
    </source>
</evidence>
<keyword evidence="2" id="KW-0560">Oxidoreductase</keyword>
<dbReference type="InterPro" id="IPR016169">
    <property type="entry name" value="FAD-bd_PCMH_sub2"/>
</dbReference>
<dbReference type="PANTHER" id="PTHR13878:SF91">
    <property type="entry name" value="FAD BINDING DOMAIN PROTEIN (AFU_ORTHOLOGUE AFUA_6G12070)-RELATED"/>
    <property type="match status" value="1"/>
</dbReference>
<keyword evidence="6" id="KW-1185">Reference proteome</keyword>
<dbReference type="EMBL" id="KI912113">
    <property type="protein sequence ID" value="ETS80423.1"/>
    <property type="molecule type" value="Genomic_DNA"/>
</dbReference>
<evidence type="ECO:0000259" key="4">
    <source>
        <dbReference type="PROSITE" id="PS51387"/>
    </source>
</evidence>
<evidence type="ECO:0000256" key="3">
    <source>
        <dbReference type="SAM" id="SignalP"/>
    </source>
</evidence>
<dbReference type="InterPro" id="IPR016166">
    <property type="entry name" value="FAD-bd_PCMH"/>
</dbReference>
<comment type="similarity">
    <text evidence="1">Belongs to the oxygen-dependent FAD-linked oxidoreductase family.</text>
</comment>
<dbReference type="Proteomes" id="UP000030651">
    <property type="component" value="Unassembled WGS sequence"/>
</dbReference>
<dbReference type="STRING" id="1229662.W3X2Q4"/>
<name>W3X2Q4_PESFW</name>
<keyword evidence="3" id="KW-0732">Signal</keyword>
<evidence type="ECO:0000313" key="6">
    <source>
        <dbReference type="Proteomes" id="UP000030651"/>
    </source>
</evidence>
<dbReference type="InterPro" id="IPR006094">
    <property type="entry name" value="Oxid_FAD_bind_N"/>
</dbReference>
<accession>W3X2Q4</accession>
<dbReference type="OrthoDB" id="9983560at2759"/>
<dbReference type="OMA" id="VGGFCPT"/>
<gene>
    <name evidence="5" type="ORF">PFICI_07952</name>
</gene>
<dbReference type="PROSITE" id="PS51387">
    <property type="entry name" value="FAD_PCMH"/>
    <property type="match status" value="1"/>
</dbReference>
<feature type="domain" description="FAD-binding PCMH-type" evidence="4">
    <location>
        <begin position="120"/>
        <end position="298"/>
    </location>
</feature>
<dbReference type="eggNOG" id="ENOG502R8I5">
    <property type="taxonomic scope" value="Eukaryota"/>
</dbReference>